<reference evidence="10" key="1">
    <citation type="submission" date="2025-08" db="UniProtKB">
        <authorList>
            <consortium name="RefSeq"/>
        </authorList>
    </citation>
    <scope>IDENTIFICATION</scope>
    <source>
        <tissue evidence="10">Muscle</tissue>
    </source>
</reference>
<feature type="repeat" description="WD" evidence="6">
    <location>
        <begin position="320"/>
        <end position="362"/>
    </location>
</feature>
<dbReference type="Gene3D" id="2.130.10.10">
    <property type="entry name" value="YVTN repeat-like/Quinoprotein amine dehydrogenase"/>
    <property type="match status" value="1"/>
</dbReference>
<proteinExistence type="predicted"/>
<dbReference type="GeneID" id="117237841"/>
<dbReference type="InterPro" id="IPR051972">
    <property type="entry name" value="Glutamate-rich_WD_repeat"/>
</dbReference>
<dbReference type="InterPro" id="IPR001680">
    <property type="entry name" value="WD40_rpt"/>
</dbReference>
<dbReference type="KEGG" id="bvk:117237841"/>
<dbReference type="Proteomes" id="UP000504631">
    <property type="component" value="Unplaced"/>
</dbReference>
<gene>
    <name evidence="10" type="primary">LOC117237841</name>
</gene>
<dbReference type="SMART" id="SM00320">
    <property type="entry name" value="WD40"/>
    <property type="match status" value="6"/>
</dbReference>
<sequence>MTIFYKEISKEMEYEQMSEVDEDMEESSTDSNEEDSIASDEVENNKSKIYLPGKSLECGEELIVDKTAYRMLHHAQSGAPCLSFDIILDDLGNNREDYPLNIYLVAGTQAAKTHVNNLLVMKMKNLCGIEDNFDDESDDDELHSESDTNIPILSVAPIKHQGCVNRVRYKRIGNKALAASWSELGRVHIWDLDKQLNALDNDELLRAYNKESKKNDGNIKPLFSFKGHLSEGYGLDWCPTQVGMLASGDCKGNIHIWHFNNSSTWHVDQRPYNSHAPYSVEDIQWSPNERHVLASCSVDKSIKIWDTRASPQSACMLTAASTHTADVNVISWNCKESQFLVSGGDDGLVCIWDLRQFSANNTRASAIFKQHTAPVTTVEWHPQEATVFASGGADDQIAQWDLSIEVDPSEEIEDSELKELPPQLLFIHQGQTDIKELHWHPQCPGTVISTAHSGFNVFRTISV</sequence>
<dbReference type="PANTHER" id="PTHR45903:SF1">
    <property type="entry name" value="GLUTAMATE-RICH WD REPEAT-CONTAINING PROTEIN 1"/>
    <property type="match status" value="1"/>
</dbReference>
<feature type="compositionally biased region" description="Acidic residues" evidence="7">
    <location>
        <begin position="14"/>
        <end position="42"/>
    </location>
</feature>
<evidence type="ECO:0000313" key="9">
    <source>
        <dbReference type="Proteomes" id="UP000504631"/>
    </source>
</evidence>
<dbReference type="GO" id="GO:0042254">
    <property type="term" value="P:ribosome biogenesis"/>
    <property type="evidence" value="ECO:0007669"/>
    <property type="project" value="TreeGrafter"/>
</dbReference>
<dbReference type="PANTHER" id="PTHR45903">
    <property type="entry name" value="GLUTAMATE-RICH WD REPEAT-CONTAINING PROTEIN 1"/>
    <property type="match status" value="1"/>
</dbReference>
<dbReference type="PROSITE" id="PS50082">
    <property type="entry name" value="WD_REPEATS_2"/>
    <property type="match status" value="3"/>
</dbReference>
<dbReference type="InterPro" id="IPR015943">
    <property type="entry name" value="WD40/YVTN_repeat-like_dom_sf"/>
</dbReference>
<dbReference type="PROSITE" id="PS00678">
    <property type="entry name" value="WD_REPEATS_1"/>
    <property type="match status" value="2"/>
</dbReference>
<keyword evidence="2 6" id="KW-0853">WD repeat</keyword>
<dbReference type="InterPro" id="IPR036322">
    <property type="entry name" value="WD40_repeat_dom_sf"/>
</dbReference>
<dbReference type="Pfam" id="PF00400">
    <property type="entry name" value="WD40"/>
    <property type="match status" value="3"/>
</dbReference>
<keyword evidence="9" id="KW-1185">Reference proteome</keyword>
<dbReference type="InterPro" id="IPR022052">
    <property type="entry name" value="Histone-bd_RBBP4-like_N"/>
</dbReference>
<feature type="repeat" description="WD" evidence="6">
    <location>
        <begin position="368"/>
        <end position="403"/>
    </location>
</feature>
<accession>A0A6J3KXJ2</accession>
<feature type="domain" description="Histone-binding protein RBBP4-like N-terminal" evidence="8">
    <location>
        <begin position="60"/>
        <end position="127"/>
    </location>
</feature>
<evidence type="ECO:0000256" key="2">
    <source>
        <dbReference type="ARBA" id="ARBA00022574"/>
    </source>
</evidence>
<dbReference type="SUPFAM" id="SSF50978">
    <property type="entry name" value="WD40 repeat-like"/>
    <property type="match status" value="1"/>
</dbReference>
<evidence type="ECO:0000259" key="8">
    <source>
        <dbReference type="Pfam" id="PF12265"/>
    </source>
</evidence>
<evidence type="ECO:0000313" key="10">
    <source>
        <dbReference type="RefSeq" id="XP_033358108.1"/>
    </source>
</evidence>
<protein>
    <recommendedName>
        <fullName evidence="5">Glutamate-rich WD repeat-containing protein 1</fullName>
    </recommendedName>
</protein>
<feature type="region of interest" description="Disordered" evidence="7">
    <location>
        <begin position="14"/>
        <end position="44"/>
    </location>
</feature>
<dbReference type="InterPro" id="IPR020472">
    <property type="entry name" value="WD40_PAC1"/>
</dbReference>
<dbReference type="PRINTS" id="PR00320">
    <property type="entry name" value="GPROTEINBRPT"/>
</dbReference>
<dbReference type="PROSITE" id="PS50294">
    <property type="entry name" value="WD_REPEATS_REGION"/>
    <property type="match status" value="2"/>
</dbReference>
<evidence type="ECO:0000256" key="7">
    <source>
        <dbReference type="SAM" id="MobiDB-lite"/>
    </source>
</evidence>
<evidence type="ECO:0000256" key="3">
    <source>
        <dbReference type="ARBA" id="ARBA00022737"/>
    </source>
</evidence>
<dbReference type="AlphaFoldDB" id="A0A6J3KXJ2"/>
<evidence type="ECO:0000256" key="6">
    <source>
        <dbReference type="PROSITE-ProRule" id="PRU00221"/>
    </source>
</evidence>
<comment type="subcellular location">
    <subcellularLocation>
        <location evidence="1">Nucleus</location>
    </subcellularLocation>
</comment>
<name>A0A6J3KXJ2_9HYME</name>
<keyword evidence="4" id="KW-0539">Nucleus</keyword>
<keyword evidence="3" id="KW-0677">Repeat</keyword>
<evidence type="ECO:0000256" key="1">
    <source>
        <dbReference type="ARBA" id="ARBA00004123"/>
    </source>
</evidence>
<evidence type="ECO:0000256" key="5">
    <source>
        <dbReference type="ARBA" id="ARBA00040876"/>
    </source>
</evidence>
<dbReference type="Pfam" id="PF12265">
    <property type="entry name" value="CAF1C_H4-bd"/>
    <property type="match status" value="1"/>
</dbReference>
<organism evidence="9 10">
    <name type="scientific">Bombus vosnesenskii</name>
    <dbReference type="NCBI Taxonomy" id="207650"/>
    <lineage>
        <taxon>Eukaryota</taxon>
        <taxon>Metazoa</taxon>
        <taxon>Ecdysozoa</taxon>
        <taxon>Arthropoda</taxon>
        <taxon>Hexapoda</taxon>
        <taxon>Insecta</taxon>
        <taxon>Pterygota</taxon>
        <taxon>Neoptera</taxon>
        <taxon>Endopterygota</taxon>
        <taxon>Hymenoptera</taxon>
        <taxon>Apocrita</taxon>
        <taxon>Aculeata</taxon>
        <taxon>Apoidea</taxon>
        <taxon>Anthophila</taxon>
        <taxon>Apidae</taxon>
        <taxon>Bombus</taxon>
        <taxon>Pyrobombus</taxon>
    </lineage>
</organism>
<evidence type="ECO:0000256" key="4">
    <source>
        <dbReference type="ARBA" id="ARBA00023242"/>
    </source>
</evidence>
<dbReference type="RefSeq" id="XP_033358108.1">
    <property type="nucleotide sequence ID" value="XM_033502217.1"/>
</dbReference>
<feature type="repeat" description="WD" evidence="6">
    <location>
        <begin position="280"/>
        <end position="308"/>
    </location>
</feature>
<dbReference type="InterPro" id="IPR019775">
    <property type="entry name" value="WD40_repeat_CS"/>
</dbReference>
<dbReference type="GO" id="GO:0005730">
    <property type="term" value="C:nucleolus"/>
    <property type="evidence" value="ECO:0007669"/>
    <property type="project" value="TreeGrafter"/>
</dbReference>